<sequence>MPRYSGLQRDVLSLYRQCLRVARKKPADTRKHFEQFARYVNMFFSGQSSSHYGPRYNQRTSGITKVFFFFFFLFSFFEYPGRRYLTFEGWSSKRIFRSRSGISEPLNTCSAKATDSWRSTKIPE</sequence>
<keyword evidence="3" id="KW-1185">Reference proteome</keyword>
<evidence type="ECO:0000259" key="1">
    <source>
        <dbReference type="Pfam" id="PF05347"/>
    </source>
</evidence>
<gene>
    <name evidence="2" type="ORF">B0J12DRAFT_226190</name>
</gene>
<dbReference type="InterPro" id="IPR008011">
    <property type="entry name" value="Complex1_LYR_dom"/>
</dbReference>
<proteinExistence type="predicted"/>
<feature type="domain" description="Complex 1 LYR protein" evidence="1">
    <location>
        <begin position="9"/>
        <end position="38"/>
    </location>
</feature>
<accession>A0ABQ8GPI1</accession>
<evidence type="ECO:0000313" key="2">
    <source>
        <dbReference type="EMBL" id="KAH7062095.1"/>
    </source>
</evidence>
<evidence type="ECO:0000313" key="3">
    <source>
        <dbReference type="Proteomes" id="UP000774617"/>
    </source>
</evidence>
<organism evidence="2 3">
    <name type="scientific">Macrophomina phaseolina</name>
    <dbReference type="NCBI Taxonomy" id="35725"/>
    <lineage>
        <taxon>Eukaryota</taxon>
        <taxon>Fungi</taxon>
        <taxon>Dikarya</taxon>
        <taxon>Ascomycota</taxon>
        <taxon>Pezizomycotina</taxon>
        <taxon>Dothideomycetes</taxon>
        <taxon>Dothideomycetes incertae sedis</taxon>
        <taxon>Botryosphaeriales</taxon>
        <taxon>Botryosphaeriaceae</taxon>
        <taxon>Macrophomina</taxon>
    </lineage>
</organism>
<dbReference type="Proteomes" id="UP000774617">
    <property type="component" value="Unassembled WGS sequence"/>
</dbReference>
<reference evidence="2 3" key="1">
    <citation type="journal article" date="2021" name="Nat. Commun.">
        <title>Genetic determinants of endophytism in the Arabidopsis root mycobiome.</title>
        <authorList>
            <person name="Mesny F."/>
            <person name="Miyauchi S."/>
            <person name="Thiergart T."/>
            <person name="Pickel B."/>
            <person name="Atanasova L."/>
            <person name="Karlsson M."/>
            <person name="Huettel B."/>
            <person name="Barry K.W."/>
            <person name="Haridas S."/>
            <person name="Chen C."/>
            <person name="Bauer D."/>
            <person name="Andreopoulos W."/>
            <person name="Pangilinan J."/>
            <person name="LaButti K."/>
            <person name="Riley R."/>
            <person name="Lipzen A."/>
            <person name="Clum A."/>
            <person name="Drula E."/>
            <person name="Henrissat B."/>
            <person name="Kohler A."/>
            <person name="Grigoriev I.V."/>
            <person name="Martin F.M."/>
            <person name="Hacquard S."/>
        </authorList>
    </citation>
    <scope>NUCLEOTIDE SEQUENCE [LARGE SCALE GENOMIC DNA]</scope>
    <source>
        <strain evidence="2 3">MPI-SDFR-AT-0080</strain>
    </source>
</reference>
<comment type="caution">
    <text evidence="2">The sequence shown here is derived from an EMBL/GenBank/DDBJ whole genome shotgun (WGS) entry which is preliminary data.</text>
</comment>
<dbReference type="EMBL" id="JAGTJR010000003">
    <property type="protein sequence ID" value="KAH7062095.1"/>
    <property type="molecule type" value="Genomic_DNA"/>
</dbReference>
<protein>
    <recommendedName>
        <fullName evidence="1">Complex 1 LYR protein domain-containing protein</fullName>
    </recommendedName>
</protein>
<name>A0ABQ8GPI1_9PEZI</name>
<dbReference type="Pfam" id="PF05347">
    <property type="entry name" value="Complex1_LYR"/>
    <property type="match status" value="1"/>
</dbReference>